<keyword evidence="8 11" id="KW-0503">Monooxygenase</keyword>
<dbReference type="Gene3D" id="1.10.630.10">
    <property type="entry name" value="Cytochrome P450"/>
    <property type="match status" value="1"/>
</dbReference>
<keyword evidence="7 10" id="KW-0408">Iron</keyword>
<keyword evidence="5 10" id="KW-0479">Metal-binding</keyword>
<dbReference type="PRINTS" id="PR00463">
    <property type="entry name" value="EP450I"/>
</dbReference>
<feature type="transmembrane region" description="Helical" evidence="12">
    <location>
        <begin position="10"/>
        <end position="29"/>
    </location>
</feature>
<sequence>MELVSSDIQFYFLCSLLSLFSAFIVRSIFKKPSSTPLRLPPSPPSLPIIGHLHYLRPLLHKSFHHLSSNYGPLLYLRFGSYPCLLVSSPSMAEAIFKTHDANFAARPVSPFDDGLLFGNSGFVTAPYGNYWRFMKKLCITELLSPRQIERSHTVRHQEITKFLRQLIQSADKTEVVDVSALLTKLTNNNICRMVMSTRCSEQDDEAEKIRNVVKKSFAMVGKMCLADSLGPFKKFGFWFFSKEAKEVNTTYDELLEKLLKEHEEKARNNIIGVKFDTEDNNKDLMDILLKAYHDENAEFQITRAQMKAFFVDLFLGGTGTSAETMQWAIAELINHPKIYKIARDEIESVVGTSRLVEETDIPNLKYVQAIVKETLRLHPNAPFIPRVCHEDCKINGFDIPRNIPVAVNVYSIGRDPTLWENPNEFCPERFLVPSKTETNKGQNFDFIPFGGGRRACPGKNLAYAMMNITIASIIQCIDLKVIGEGGNGAKVGMEEAISVSLTMASPIRCLPSVYFNTFDA</sequence>
<dbReference type="OMA" id="WRINGHG"/>
<dbReference type="GO" id="GO:0016020">
    <property type="term" value="C:membrane"/>
    <property type="evidence" value="ECO:0007669"/>
    <property type="project" value="UniProtKB-SubCell"/>
</dbReference>
<keyword evidence="6 11" id="KW-0560">Oxidoreductase</keyword>
<dbReference type="GO" id="GO:0020037">
    <property type="term" value="F:heme binding"/>
    <property type="evidence" value="ECO:0007669"/>
    <property type="project" value="InterPro"/>
</dbReference>
<evidence type="ECO:0000256" key="9">
    <source>
        <dbReference type="ARBA" id="ARBA00023136"/>
    </source>
</evidence>
<evidence type="ECO:0000256" key="2">
    <source>
        <dbReference type="ARBA" id="ARBA00004370"/>
    </source>
</evidence>
<evidence type="ECO:0000256" key="4">
    <source>
        <dbReference type="ARBA" id="ARBA00022617"/>
    </source>
</evidence>
<keyword evidence="12" id="KW-0812">Transmembrane</keyword>
<feature type="binding site" description="axial binding residue" evidence="10">
    <location>
        <position position="456"/>
    </location>
    <ligand>
        <name>heme</name>
        <dbReference type="ChEBI" id="CHEBI:30413"/>
    </ligand>
    <ligandPart>
        <name>Fe</name>
        <dbReference type="ChEBI" id="CHEBI:18248"/>
    </ligandPart>
</feature>
<comment type="subcellular location">
    <subcellularLocation>
        <location evidence="2">Membrane</location>
    </subcellularLocation>
</comment>
<dbReference type="Proteomes" id="UP000188268">
    <property type="component" value="Unassembled WGS sequence"/>
</dbReference>
<dbReference type="InterPro" id="IPR002401">
    <property type="entry name" value="Cyt_P450_E_grp-I"/>
</dbReference>
<evidence type="ECO:0000256" key="10">
    <source>
        <dbReference type="PIRSR" id="PIRSR602401-1"/>
    </source>
</evidence>
<dbReference type="InterPro" id="IPR017972">
    <property type="entry name" value="Cyt_P450_CS"/>
</dbReference>
<keyword evidence="9 12" id="KW-0472">Membrane</keyword>
<gene>
    <name evidence="13" type="ORF">CCACVL1_21048</name>
</gene>
<protein>
    <submittedName>
        <fullName evidence="13">Cytochrome P450</fullName>
    </submittedName>
</protein>
<comment type="caution">
    <text evidence="13">The sequence shown here is derived from an EMBL/GenBank/DDBJ whole genome shotgun (WGS) entry which is preliminary data.</text>
</comment>
<dbReference type="InterPro" id="IPR001128">
    <property type="entry name" value="Cyt_P450"/>
</dbReference>
<dbReference type="GO" id="GO:0016705">
    <property type="term" value="F:oxidoreductase activity, acting on paired donors, with incorporation or reduction of molecular oxygen"/>
    <property type="evidence" value="ECO:0007669"/>
    <property type="project" value="InterPro"/>
</dbReference>
<dbReference type="OrthoDB" id="1103324at2759"/>
<accession>A0A1R3H8G2</accession>
<keyword evidence="12" id="KW-1133">Transmembrane helix</keyword>
<evidence type="ECO:0000256" key="8">
    <source>
        <dbReference type="ARBA" id="ARBA00023033"/>
    </source>
</evidence>
<dbReference type="GO" id="GO:0005506">
    <property type="term" value="F:iron ion binding"/>
    <property type="evidence" value="ECO:0007669"/>
    <property type="project" value="InterPro"/>
</dbReference>
<evidence type="ECO:0000313" key="14">
    <source>
        <dbReference type="Proteomes" id="UP000188268"/>
    </source>
</evidence>
<dbReference type="PANTHER" id="PTHR47943:SF8">
    <property type="entry name" value="CYTOCHROME P450"/>
    <property type="match status" value="1"/>
</dbReference>
<dbReference type="PROSITE" id="PS00086">
    <property type="entry name" value="CYTOCHROME_P450"/>
    <property type="match status" value="1"/>
</dbReference>
<evidence type="ECO:0000313" key="13">
    <source>
        <dbReference type="EMBL" id="OMO66632.1"/>
    </source>
</evidence>
<dbReference type="Gramene" id="OMO66632">
    <property type="protein sequence ID" value="OMO66632"/>
    <property type="gene ID" value="CCACVL1_21048"/>
</dbReference>
<dbReference type="FunFam" id="1.10.630.10:FF:000019">
    <property type="entry name" value="Cytochrome P450 family protein"/>
    <property type="match status" value="1"/>
</dbReference>
<evidence type="ECO:0000256" key="7">
    <source>
        <dbReference type="ARBA" id="ARBA00023004"/>
    </source>
</evidence>
<evidence type="ECO:0000256" key="6">
    <source>
        <dbReference type="ARBA" id="ARBA00023002"/>
    </source>
</evidence>
<dbReference type="PRINTS" id="PR00385">
    <property type="entry name" value="P450"/>
</dbReference>
<proteinExistence type="inferred from homology"/>
<dbReference type="CDD" id="cd20655">
    <property type="entry name" value="CYP93"/>
    <property type="match status" value="1"/>
</dbReference>
<name>A0A1R3H8G2_COCAP</name>
<keyword evidence="14" id="KW-1185">Reference proteome</keyword>
<evidence type="ECO:0000256" key="1">
    <source>
        <dbReference type="ARBA" id="ARBA00001971"/>
    </source>
</evidence>
<evidence type="ECO:0000256" key="5">
    <source>
        <dbReference type="ARBA" id="ARBA00022723"/>
    </source>
</evidence>
<evidence type="ECO:0000256" key="11">
    <source>
        <dbReference type="RuleBase" id="RU000461"/>
    </source>
</evidence>
<dbReference type="Pfam" id="PF00067">
    <property type="entry name" value="p450"/>
    <property type="match status" value="1"/>
</dbReference>
<dbReference type="SUPFAM" id="SSF48264">
    <property type="entry name" value="Cytochrome P450"/>
    <property type="match status" value="1"/>
</dbReference>
<comment type="similarity">
    <text evidence="3 11">Belongs to the cytochrome P450 family.</text>
</comment>
<comment type="cofactor">
    <cofactor evidence="1 10">
        <name>heme</name>
        <dbReference type="ChEBI" id="CHEBI:30413"/>
    </cofactor>
</comment>
<reference evidence="13 14" key="1">
    <citation type="submission" date="2013-09" db="EMBL/GenBank/DDBJ databases">
        <title>Corchorus capsularis genome sequencing.</title>
        <authorList>
            <person name="Alam M."/>
            <person name="Haque M.S."/>
            <person name="Islam M.S."/>
            <person name="Emdad E.M."/>
            <person name="Islam M.M."/>
            <person name="Ahmed B."/>
            <person name="Halim A."/>
            <person name="Hossen Q.M.M."/>
            <person name="Hossain M.Z."/>
            <person name="Ahmed R."/>
            <person name="Khan M.M."/>
            <person name="Islam R."/>
            <person name="Rashid M.M."/>
            <person name="Khan S.A."/>
            <person name="Rahman M.S."/>
            <person name="Alam M."/>
        </authorList>
    </citation>
    <scope>NUCLEOTIDE SEQUENCE [LARGE SCALE GENOMIC DNA]</scope>
    <source>
        <strain evidence="14">cv. CVL-1</strain>
        <tissue evidence="13">Whole seedling</tissue>
    </source>
</reference>
<dbReference type="EMBL" id="AWWV01012508">
    <property type="protein sequence ID" value="OMO66632.1"/>
    <property type="molecule type" value="Genomic_DNA"/>
</dbReference>
<dbReference type="AlphaFoldDB" id="A0A1R3H8G2"/>
<dbReference type="GO" id="GO:0004497">
    <property type="term" value="F:monooxygenase activity"/>
    <property type="evidence" value="ECO:0007669"/>
    <property type="project" value="UniProtKB-KW"/>
</dbReference>
<keyword evidence="4 10" id="KW-0349">Heme</keyword>
<organism evidence="13 14">
    <name type="scientific">Corchorus capsularis</name>
    <name type="common">Jute</name>
    <dbReference type="NCBI Taxonomy" id="210143"/>
    <lineage>
        <taxon>Eukaryota</taxon>
        <taxon>Viridiplantae</taxon>
        <taxon>Streptophyta</taxon>
        <taxon>Embryophyta</taxon>
        <taxon>Tracheophyta</taxon>
        <taxon>Spermatophyta</taxon>
        <taxon>Magnoliopsida</taxon>
        <taxon>eudicotyledons</taxon>
        <taxon>Gunneridae</taxon>
        <taxon>Pentapetalae</taxon>
        <taxon>rosids</taxon>
        <taxon>malvids</taxon>
        <taxon>Malvales</taxon>
        <taxon>Malvaceae</taxon>
        <taxon>Grewioideae</taxon>
        <taxon>Apeibeae</taxon>
        <taxon>Corchorus</taxon>
    </lineage>
</organism>
<dbReference type="InterPro" id="IPR036396">
    <property type="entry name" value="Cyt_P450_sf"/>
</dbReference>
<evidence type="ECO:0000256" key="12">
    <source>
        <dbReference type="SAM" id="Phobius"/>
    </source>
</evidence>
<dbReference type="PANTHER" id="PTHR47943">
    <property type="entry name" value="CYTOCHROME P450 93A3-LIKE"/>
    <property type="match status" value="1"/>
</dbReference>
<dbReference type="STRING" id="210143.A0A1R3H8G2"/>
<evidence type="ECO:0000256" key="3">
    <source>
        <dbReference type="ARBA" id="ARBA00010617"/>
    </source>
</evidence>